<protein>
    <recommendedName>
        <fullName evidence="6">FCD domain-containing protein</fullName>
    </recommendedName>
</protein>
<dbReference type="Gene3D" id="1.20.120.530">
    <property type="entry name" value="GntR ligand-binding domain-like"/>
    <property type="match status" value="1"/>
</dbReference>
<name>A0ABW7AD74_9ACTN</name>
<dbReference type="Proteomes" id="UP001603978">
    <property type="component" value="Unassembled WGS sequence"/>
</dbReference>
<keyword evidence="3" id="KW-0804">Transcription</keyword>
<sequence length="58" mass="6132">MSLEEAKVAAPVMGPKGTAEHREFVGAIEHHDAGQASAIMRAHLQCTADRVAPHAILC</sequence>
<reference evidence="4 5" key="1">
    <citation type="submission" date="2024-10" db="EMBL/GenBank/DDBJ databases">
        <authorList>
            <person name="Topkara A.R."/>
            <person name="Saygin H."/>
        </authorList>
    </citation>
    <scope>NUCLEOTIDE SEQUENCE [LARGE SCALE GENOMIC DNA]</scope>
    <source>
        <strain evidence="4 5">M3C6</strain>
    </source>
</reference>
<evidence type="ECO:0000313" key="4">
    <source>
        <dbReference type="EMBL" id="MFG1704257.1"/>
    </source>
</evidence>
<evidence type="ECO:0000256" key="1">
    <source>
        <dbReference type="ARBA" id="ARBA00023015"/>
    </source>
</evidence>
<dbReference type="RefSeq" id="WP_393165134.1">
    <property type="nucleotide sequence ID" value="NZ_JBICRM010000007.1"/>
</dbReference>
<keyword evidence="5" id="KW-1185">Reference proteome</keyword>
<dbReference type="InterPro" id="IPR008920">
    <property type="entry name" value="TF_FadR/GntR_C"/>
</dbReference>
<keyword evidence="2" id="KW-0238">DNA-binding</keyword>
<keyword evidence="1" id="KW-0805">Transcription regulation</keyword>
<dbReference type="SUPFAM" id="SSF48008">
    <property type="entry name" value="GntR ligand-binding domain-like"/>
    <property type="match status" value="1"/>
</dbReference>
<proteinExistence type="predicted"/>
<evidence type="ECO:0000256" key="2">
    <source>
        <dbReference type="ARBA" id="ARBA00023125"/>
    </source>
</evidence>
<evidence type="ECO:0008006" key="6">
    <source>
        <dbReference type="Google" id="ProtNLM"/>
    </source>
</evidence>
<organism evidence="4 5">
    <name type="scientific">Nonomuraea marmarensis</name>
    <dbReference type="NCBI Taxonomy" id="3351344"/>
    <lineage>
        <taxon>Bacteria</taxon>
        <taxon>Bacillati</taxon>
        <taxon>Actinomycetota</taxon>
        <taxon>Actinomycetes</taxon>
        <taxon>Streptosporangiales</taxon>
        <taxon>Streptosporangiaceae</taxon>
        <taxon>Nonomuraea</taxon>
    </lineage>
</organism>
<gene>
    <name evidence="4" type="ORF">ACFLIM_13790</name>
</gene>
<evidence type="ECO:0000256" key="3">
    <source>
        <dbReference type="ARBA" id="ARBA00023163"/>
    </source>
</evidence>
<comment type="caution">
    <text evidence="4">The sequence shown here is derived from an EMBL/GenBank/DDBJ whole genome shotgun (WGS) entry which is preliminary data.</text>
</comment>
<accession>A0ABW7AD74</accession>
<evidence type="ECO:0000313" key="5">
    <source>
        <dbReference type="Proteomes" id="UP001603978"/>
    </source>
</evidence>
<dbReference type="EMBL" id="JBICRM010000007">
    <property type="protein sequence ID" value="MFG1704257.1"/>
    <property type="molecule type" value="Genomic_DNA"/>
</dbReference>